<dbReference type="Gene3D" id="3.90.25.10">
    <property type="entry name" value="UDP-galactose 4-epimerase, domain 1"/>
    <property type="match status" value="1"/>
</dbReference>
<dbReference type="EMBL" id="BAAAPE010000016">
    <property type="protein sequence ID" value="GAA2095433.1"/>
    <property type="molecule type" value="Genomic_DNA"/>
</dbReference>
<dbReference type="SUPFAM" id="SSF51735">
    <property type="entry name" value="NAD(P)-binding Rossmann-fold domains"/>
    <property type="match status" value="1"/>
</dbReference>
<dbReference type="Gene3D" id="3.40.50.720">
    <property type="entry name" value="NAD(P)-binding Rossmann-like Domain"/>
    <property type="match status" value="1"/>
</dbReference>
<feature type="domain" description="NmrA-like" evidence="1">
    <location>
        <begin position="2"/>
        <end position="249"/>
    </location>
</feature>
<dbReference type="InterPro" id="IPR036291">
    <property type="entry name" value="NAD(P)-bd_dom_sf"/>
</dbReference>
<name>A0ABN2WMP2_9ACTN</name>
<evidence type="ECO:0000259" key="1">
    <source>
        <dbReference type="Pfam" id="PF05368"/>
    </source>
</evidence>
<organism evidence="2 3">
    <name type="scientific">Streptomyces albiaxialis</name>
    <dbReference type="NCBI Taxonomy" id="329523"/>
    <lineage>
        <taxon>Bacteria</taxon>
        <taxon>Bacillati</taxon>
        <taxon>Actinomycetota</taxon>
        <taxon>Actinomycetes</taxon>
        <taxon>Kitasatosporales</taxon>
        <taxon>Streptomycetaceae</taxon>
        <taxon>Streptomyces</taxon>
    </lineage>
</organism>
<dbReference type="Pfam" id="PF05368">
    <property type="entry name" value="NmrA"/>
    <property type="match status" value="1"/>
</dbReference>
<dbReference type="RefSeq" id="WP_344533206.1">
    <property type="nucleotide sequence ID" value="NZ_BAAAPE010000016.1"/>
</dbReference>
<protein>
    <submittedName>
        <fullName evidence="2">NAD(P)H-binding protein</fullName>
    </submittedName>
</protein>
<proteinExistence type="predicted"/>
<keyword evidence="3" id="KW-1185">Reference proteome</keyword>
<comment type="caution">
    <text evidence="2">The sequence shown here is derived from an EMBL/GenBank/DDBJ whole genome shotgun (WGS) entry which is preliminary data.</text>
</comment>
<dbReference type="PANTHER" id="PTHR43162:SF1">
    <property type="entry name" value="PRESTALK A DIFFERENTIATION PROTEIN A"/>
    <property type="match status" value="1"/>
</dbReference>
<dbReference type="PANTHER" id="PTHR43162">
    <property type="match status" value="1"/>
</dbReference>
<evidence type="ECO:0000313" key="3">
    <source>
        <dbReference type="Proteomes" id="UP001500016"/>
    </source>
</evidence>
<gene>
    <name evidence="2" type="ORF">GCM10009801_64220</name>
</gene>
<dbReference type="InterPro" id="IPR008030">
    <property type="entry name" value="NmrA-like"/>
</dbReference>
<sequence>MILVTGATGNVGGQVAAQLHAAGVDVRALVRDPAKAKGVLPEGVETVRGDLTDPKGLDAALDGVDAVFLMWPIFGWEGADEVVATIARHARRVVYLSTIGASDDDTSEPAEGILGFHTVLERLVRKSVPEWVAVRPGGFATNTLQWAPQTRAGDTVRMPYPGAARSLLHEADIAAVAVKALLTDELLGTAPEFTGNDVLTQAEQVSAIGRALGRTLRVEETPHDEAVKELIAGGVPEDYALGILEAHAEMQAHPVPSTGVFAELMGRPARTYGEWAADHVADFR</sequence>
<dbReference type="Proteomes" id="UP001500016">
    <property type="component" value="Unassembled WGS sequence"/>
</dbReference>
<accession>A0ABN2WMP2</accession>
<reference evidence="2 3" key="1">
    <citation type="journal article" date="2019" name="Int. J. Syst. Evol. Microbiol.">
        <title>The Global Catalogue of Microorganisms (GCM) 10K type strain sequencing project: providing services to taxonomists for standard genome sequencing and annotation.</title>
        <authorList>
            <consortium name="The Broad Institute Genomics Platform"/>
            <consortium name="The Broad Institute Genome Sequencing Center for Infectious Disease"/>
            <person name="Wu L."/>
            <person name="Ma J."/>
        </authorList>
    </citation>
    <scope>NUCLEOTIDE SEQUENCE [LARGE SCALE GENOMIC DNA]</scope>
    <source>
        <strain evidence="2 3">JCM 15478</strain>
    </source>
</reference>
<dbReference type="InterPro" id="IPR051604">
    <property type="entry name" value="Ergot_Alk_Oxidoreductase"/>
</dbReference>
<evidence type="ECO:0000313" key="2">
    <source>
        <dbReference type="EMBL" id="GAA2095433.1"/>
    </source>
</evidence>